<evidence type="ECO:0000256" key="1">
    <source>
        <dbReference type="ARBA" id="ARBA00004418"/>
    </source>
</evidence>
<keyword evidence="4" id="KW-0574">Periplasm</keyword>
<sequence>MRKNLILGLALSSALAIGSFAVMAQGAPGPGGPGGWGHHGGHHGMMDLHKLNLTDAQKASIKQIMKSSFEQNKSQRQALRQQHEAFEAMSPTDAGYQSAAASLAQAEGAATTARVQQMASIRAQIYNVLTPAQQSQLAAQKAQAQARRQQWQQFKAQQKAAAGSSSNGQ</sequence>
<name>A0ABW8J6C8_9GAMM</name>
<comment type="similarity">
    <text evidence="2">Belongs to the CpxP/Spy family.</text>
</comment>
<evidence type="ECO:0000313" key="8">
    <source>
        <dbReference type="Proteomes" id="UP001620339"/>
    </source>
</evidence>
<dbReference type="Proteomes" id="UP001620339">
    <property type="component" value="Unassembled WGS sequence"/>
</dbReference>
<feature type="region of interest" description="Disordered" evidence="5">
    <location>
        <begin position="141"/>
        <end position="169"/>
    </location>
</feature>
<gene>
    <name evidence="7" type="ORF">ISP25_06380</name>
</gene>
<organism evidence="7 8">
    <name type="scientific">Rhodanobacter hydrolyticus</name>
    <dbReference type="NCBI Taxonomy" id="2250595"/>
    <lineage>
        <taxon>Bacteria</taxon>
        <taxon>Pseudomonadati</taxon>
        <taxon>Pseudomonadota</taxon>
        <taxon>Gammaproteobacteria</taxon>
        <taxon>Lysobacterales</taxon>
        <taxon>Rhodanobacteraceae</taxon>
        <taxon>Rhodanobacter</taxon>
    </lineage>
</organism>
<dbReference type="PANTHER" id="PTHR38102:SF1">
    <property type="entry name" value="PERIPLASMIC CHAPERONE SPY"/>
    <property type="match status" value="1"/>
</dbReference>
<dbReference type="Pfam" id="PF07813">
    <property type="entry name" value="LTXXQ"/>
    <property type="match status" value="1"/>
</dbReference>
<evidence type="ECO:0000256" key="2">
    <source>
        <dbReference type="ARBA" id="ARBA00008441"/>
    </source>
</evidence>
<feature type="chain" id="PRO_5045852847" evidence="6">
    <location>
        <begin position="25"/>
        <end position="169"/>
    </location>
</feature>
<accession>A0ABW8J6C8</accession>
<evidence type="ECO:0000256" key="5">
    <source>
        <dbReference type="SAM" id="MobiDB-lite"/>
    </source>
</evidence>
<comment type="caution">
    <text evidence="7">The sequence shown here is derived from an EMBL/GenBank/DDBJ whole genome shotgun (WGS) entry which is preliminary data.</text>
</comment>
<keyword evidence="8" id="KW-1185">Reference proteome</keyword>
<dbReference type="InterPro" id="IPR052211">
    <property type="entry name" value="Cpx_auxiliary_protein"/>
</dbReference>
<feature type="signal peptide" evidence="6">
    <location>
        <begin position="1"/>
        <end position="24"/>
    </location>
</feature>
<dbReference type="RefSeq" id="WP_192154863.1">
    <property type="nucleotide sequence ID" value="NZ_JADIKK010000008.1"/>
</dbReference>
<dbReference type="InterPro" id="IPR012899">
    <property type="entry name" value="LTXXQ"/>
</dbReference>
<dbReference type="PANTHER" id="PTHR38102">
    <property type="entry name" value="PERIPLASMIC CHAPERONE SPY"/>
    <property type="match status" value="1"/>
</dbReference>
<evidence type="ECO:0000256" key="4">
    <source>
        <dbReference type="ARBA" id="ARBA00022764"/>
    </source>
</evidence>
<evidence type="ECO:0000256" key="3">
    <source>
        <dbReference type="ARBA" id="ARBA00022729"/>
    </source>
</evidence>
<reference evidence="7 8" key="1">
    <citation type="submission" date="2020-10" db="EMBL/GenBank/DDBJ databases">
        <title>Phylogeny of dyella-like bacteria.</title>
        <authorList>
            <person name="Fu J."/>
        </authorList>
    </citation>
    <scope>NUCLEOTIDE SEQUENCE [LARGE SCALE GENOMIC DNA]</scope>
    <source>
        <strain evidence="7 8">KACC 19113</strain>
    </source>
</reference>
<dbReference type="EMBL" id="JADIKK010000008">
    <property type="protein sequence ID" value="MFK2876691.1"/>
    <property type="molecule type" value="Genomic_DNA"/>
</dbReference>
<feature type="compositionally biased region" description="Low complexity" evidence="5">
    <location>
        <begin position="141"/>
        <end position="162"/>
    </location>
</feature>
<comment type="subcellular location">
    <subcellularLocation>
        <location evidence="1">Periplasm</location>
    </subcellularLocation>
</comment>
<evidence type="ECO:0000256" key="6">
    <source>
        <dbReference type="SAM" id="SignalP"/>
    </source>
</evidence>
<feature type="region of interest" description="Disordered" evidence="5">
    <location>
        <begin position="72"/>
        <end position="93"/>
    </location>
</feature>
<evidence type="ECO:0000313" key="7">
    <source>
        <dbReference type="EMBL" id="MFK2876691.1"/>
    </source>
</evidence>
<dbReference type="Gene3D" id="1.20.120.1490">
    <property type="match status" value="1"/>
</dbReference>
<proteinExistence type="inferred from homology"/>
<protein>
    <submittedName>
        <fullName evidence="7">Spy/CpxP family protein refolding chaperone</fullName>
    </submittedName>
</protein>
<keyword evidence="3 6" id="KW-0732">Signal</keyword>